<dbReference type="Pfam" id="PF00939">
    <property type="entry name" value="Na_sulph_symp"/>
    <property type="match status" value="1"/>
</dbReference>
<gene>
    <name evidence="7" type="ORF">APLA_LOCUS14158</name>
</gene>
<proteinExistence type="inferred from homology"/>
<feature type="transmembrane region" description="Helical" evidence="6">
    <location>
        <begin position="32"/>
        <end position="50"/>
    </location>
</feature>
<evidence type="ECO:0000256" key="6">
    <source>
        <dbReference type="SAM" id="Phobius"/>
    </source>
</evidence>
<dbReference type="EMBL" id="CADEBC010000561">
    <property type="protein sequence ID" value="CAB3253504.1"/>
    <property type="molecule type" value="Genomic_DNA"/>
</dbReference>
<organism evidence="7 8">
    <name type="scientific">Arctia plantaginis</name>
    <name type="common">Wood tiger moth</name>
    <name type="synonym">Phalaena plantaginis</name>
    <dbReference type="NCBI Taxonomy" id="874455"/>
    <lineage>
        <taxon>Eukaryota</taxon>
        <taxon>Metazoa</taxon>
        <taxon>Ecdysozoa</taxon>
        <taxon>Arthropoda</taxon>
        <taxon>Hexapoda</taxon>
        <taxon>Insecta</taxon>
        <taxon>Pterygota</taxon>
        <taxon>Neoptera</taxon>
        <taxon>Endopterygota</taxon>
        <taxon>Lepidoptera</taxon>
        <taxon>Glossata</taxon>
        <taxon>Ditrysia</taxon>
        <taxon>Noctuoidea</taxon>
        <taxon>Erebidae</taxon>
        <taxon>Arctiinae</taxon>
        <taxon>Arctia</taxon>
    </lineage>
</organism>
<feature type="transmembrane region" description="Helical" evidence="6">
    <location>
        <begin position="528"/>
        <end position="552"/>
    </location>
</feature>
<evidence type="ECO:0000256" key="1">
    <source>
        <dbReference type="ARBA" id="ARBA00004141"/>
    </source>
</evidence>
<evidence type="ECO:0000313" key="7">
    <source>
        <dbReference type="EMBL" id="CAB3253504.1"/>
    </source>
</evidence>
<feature type="transmembrane region" description="Helical" evidence="6">
    <location>
        <begin position="56"/>
        <end position="87"/>
    </location>
</feature>
<feature type="transmembrane region" description="Helical" evidence="6">
    <location>
        <begin position="314"/>
        <end position="341"/>
    </location>
</feature>
<comment type="subcellular location">
    <subcellularLocation>
        <location evidence="1">Membrane</location>
        <topology evidence="1">Multi-pass membrane protein</topology>
    </subcellularLocation>
</comment>
<dbReference type="AlphaFoldDB" id="A0A8S1B3I7"/>
<dbReference type="PANTHER" id="PTHR10283">
    <property type="entry name" value="SOLUTE CARRIER FAMILY 13 MEMBER"/>
    <property type="match status" value="1"/>
</dbReference>
<feature type="transmembrane region" description="Helical" evidence="6">
    <location>
        <begin position="138"/>
        <end position="157"/>
    </location>
</feature>
<feature type="transmembrane region" description="Helical" evidence="6">
    <location>
        <begin position="99"/>
        <end position="118"/>
    </location>
</feature>
<dbReference type="GO" id="GO:0015137">
    <property type="term" value="F:citrate transmembrane transporter activity"/>
    <property type="evidence" value="ECO:0007669"/>
    <property type="project" value="TreeGrafter"/>
</dbReference>
<keyword evidence="8" id="KW-1185">Reference proteome</keyword>
<dbReference type="PANTHER" id="PTHR10283:SF82">
    <property type="entry name" value="SOLUTE CARRIER FAMILY 13 MEMBER 2"/>
    <property type="match status" value="1"/>
</dbReference>
<evidence type="ECO:0000313" key="8">
    <source>
        <dbReference type="Proteomes" id="UP000494106"/>
    </source>
</evidence>
<reference evidence="7 8" key="1">
    <citation type="submission" date="2020-04" db="EMBL/GenBank/DDBJ databases">
        <authorList>
            <person name="Wallbank WR R."/>
            <person name="Pardo Diaz C."/>
            <person name="Kozak K."/>
            <person name="Martin S."/>
            <person name="Jiggins C."/>
            <person name="Moest M."/>
            <person name="Warren A I."/>
            <person name="Byers J.R.P. K."/>
            <person name="Montejo-Kovacevich G."/>
            <person name="Yen C E."/>
        </authorList>
    </citation>
    <scope>NUCLEOTIDE SEQUENCE [LARGE SCALE GENOMIC DNA]</scope>
</reference>
<dbReference type="OrthoDB" id="6493944at2759"/>
<name>A0A8S1B3I7_ARCPL</name>
<keyword evidence="5 6" id="KW-0472">Membrane</keyword>
<feature type="transmembrane region" description="Helical" evidence="6">
    <location>
        <begin position="445"/>
        <end position="467"/>
    </location>
</feature>
<accession>A0A8S1B3I7</accession>
<sequence length="564" mass="62423">MAKAKKRVKVVNDNITVPEIVKCFISVHWRGVLTTVTPLIFLFVILPLPAEPYCWVAYTLLIMAVFWMTECIPIAVTGFLPVVIFSLSGVMSTRNVCRCYMNDTIIMFLGSLFLANCIEQSGVHKRLVYFAVRIIGYSHFKLLFAMCSVTTFVSMWISNTAATTMMVPINFALLKVFEEEKVLKMYDTTPDGDLVASDMTTCYFCAATYSATIGGIGTLVGTGTNLVFKGLFTTEYPKEPDYLSFPLFSAFAVPYMIVMEAFMYLYLITLYFGAFRPDSPEAKSSKITPAAKEAAKKTVEKNAKALGPIRFHEIASLFLFAGAMVLFFCRSPQIFVGWADVINENYGVTNPKYILDSAVCSIAIFIMLALPSTLDFFKHFTVKYVEDIPKKPLKHVLDWTLTNRTMPYSFMFLLGGGFALSNAAKISGLNDKIGDAMEVLKVFPLFVVILFIITVVVLVTNFASNVAVANVFVPIAMSLAKKIGYNPLWFCITAGFSASYCFLLPVGTPGNLVAQGAAKIPTKKMIKAGVGPTISTIIVSWFAFCFWCPIMWPAVYTLPETAAE</sequence>
<comment type="caution">
    <text evidence="7">The sequence shown here is derived from an EMBL/GenBank/DDBJ whole genome shotgun (WGS) entry which is preliminary data.</text>
</comment>
<evidence type="ECO:0000256" key="4">
    <source>
        <dbReference type="ARBA" id="ARBA00022989"/>
    </source>
</evidence>
<evidence type="ECO:0000256" key="2">
    <source>
        <dbReference type="ARBA" id="ARBA00006772"/>
    </source>
</evidence>
<dbReference type="Proteomes" id="UP000494106">
    <property type="component" value="Unassembled WGS sequence"/>
</dbReference>
<feature type="transmembrane region" description="Helical" evidence="6">
    <location>
        <begin position="247"/>
        <end position="272"/>
    </location>
</feature>
<keyword evidence="4 6" id="KW-1133">Transmembrane helix</keyword>
<dbReference type="InterPro" id="IPR001898">
    <property type="entry name" value="SLC13A/DASS"/>
</dbReference>
<keyword evidence="3 6" id="KW-0812">Transmembrane</keyword>
<dbReference type="GO" id="GO:0015141">
    <property type="term" value="F:succinate transmembrane transporter activity"/>
    <property type="evidence" value="ECO:0007669"/>
    <property type="project" value="TreeGrafter"/>
</dbReference>
<evidence type="ECO:0000256" key="3">
    <source>
        <dbReference type="ARBA" id="ARBA00022692"/>
    </source>
</evidence>
<evidence type="ECO:0000256" key="5">
    <source>
        <dbReference type="ARBA" id="ARBA00023136"/>
    </source>
</evidence>
<protein>
    <submittedName>
        <fullName evidence="7">Uncharacterized protein</fullName>
    </submittedName>
</protein>
<feature type="transmembrane region" description="Helical" evidence="6">
    <location>
        <begin position="487"/>
        <end position="507"/>
    </location>
</feature>
<feature type="transmembrane region" description="Helical" evidence="6">
    <location>
        <begin position="406"/>
        <end position="424"/>
    </location>
</feature>
<comment type="similarity">
    <text evidence="2">Belongs to the SLC13A/DASS transporter (TC 2.A.47) family. NADC subfamily.</text>
</comment>
<dbReference type="GO" id="GO:0005886">
    <property type="term" value="C:plasma membrane"/>
    <property type="evidence" value="ECO:0007669"/>
    <property type="project" value="TreeGrafter"/>
</dbReference>
<feature type="transmembrane region" description="Helical" evidence="6">
    <location>
        <begin position="353"/>
        <end position="374"/>
    </location>
</feature>